<organism evidence="3 4">
    <name type="scientific">Waltera acetigignens</name>
    <dbReference type="NCBI Taxonomy" id="2981769"/>
    <lineage>
        <taxon>Bacteria</taxon>
        <taxon>Bacillati</taxon>
        <taxon>Bacillota</taxon>
        <taxon>Clostridia</taxon>
        <taxon>Lachnospirales</taxon>
        <taxon>Lachnospiraceae</taxon>
        <taxon>Waltera</taxon>
    </lineage>
</organism>
<dbReference type="CDD" id="cd00093">
    <property type="entry name" value="HTH_XRE"/>
    <property type="match status" value="1"/>
</dbReference>
<dbReference type="PROSITE" id="PS50943">
    <property type="entry name" value="HTH_CROC1"/>
    <property type="match status" value="1"/>
</dbReference>
<gene>
    <name evidence="3" type="ORF">LKD75_16335</name>
</gene>
<evidence type="ECO:0000313" key="3">
    <source>
        <dbReference type="EMBL" id="MCC2121131.1"/>
    </source>
</evidence>
<sequence length="110" mass="12529">MKENDIREDMNGIKFEILRDDEERKKDQLKRLQAYVEAIQKKVSSHTDEVVKELVAERHRQGLTQSDIADRTGMKASNIARLENGSGIPTLVVLEKYASALGKHIEVKIL</sequence>
<dbReference type="Gene3D" id="1.10.260.40">
    <property type="entry name" value="lambda repressor-like DNA-binding domains"/>
    <property type="match status" value="1"/>
</dbReference>
<name>A0AAE3A609_9FIRM</name>
<keyword evidence="4" id="KW-1185">Reference proteome</keyword>
<evidence type="ECO:0000313" key="4">
    <source>
        <dbReference type="Proteomes" id="UP001197795"/>
    </source>
</evidence>
<reference evidence="3 4" key="1">
    <citation type="submission" date="2021-10" db="EMBL/GenBank/DDBJ databases">
        <title>Anaerobic single-cell dispensing facilitates the cultivation of human gut bacteria.</title>
        <authorList>
            <person name="Afrizal A."/>
        </authorList>
    </citation>
    <scope>NUCLEOTIDE SEQUENCE [LARGE SCALE GENOMIC DNA]</scope>
    <source>
        <strain evidence="3 4">CLA-AA-H273</strain>
    </source>
</reference>
<dbReference type="SMART" id="SM00530">
    <property type="entry name" value="HTH_XRE"/>
    <property type="match status" value="1"/>
</dbReference>
<dbReference type="Pfam" id="PF01381">
    <property type="entry name" value="HTH_3"/>
    <property type="match status" value="1"/>
</dbReference>
<dbReference type="EMBL" id="JAJEPV010000060">
    <property type="protein sequence ID" value="MCC2121131.1"/>
    <property type="molecule type" value="Genomic_DNA"/>
</dbReference>
<dbReference type="InterPro" id="IPR001387">
    <property type="entry name" value="Cro/C1-type_HTH"/>
</dbReference>
<evidence type="ECO:0000256" key="1">
    <source>
        <dbReference type="SAM" id="Coils"/>
    </source>
</evidence>
<keyword evidence="1" id="KW-0175">Coiled coil</keyword>
<feature type="domain" description="HTH cro/C1-type" evidence="2">
    <location>
        <begin position="54"/>
        <end position="108"/>
    </location>
</feature>
<proteinExistence type="predicted"/>
<dbReference type="RefSeq" id="WP_022312327.1">
    <property type="nucleotide sequence ID" value="NZ_JAJEPV010000060.1"/>
</dbReference>
<dbReference type="SUPFAM" id="SSF47413">
    <property type="entry name" value="lambda repressor-like DNA-binding domains"/>
    <property type="match status" value="1"/>
</dbReference>
<evidence type="ECO:0000259" key="2">
    <source>
        <dbReference type="PROSITE" id="PS50943"/>
    </source>
</evidence>
<dbReference type="InterPro" id="IPR010982">
    <property type="entry name" value="Lambda_DNA-bd_dom_sf"/>
</dbReference>
<feature type="coiled-coil region" evidence="1">
    <location>
        <begin position="22"/>
        <end position="49"/>
    </location>
</feature>
<accession>A0AAE3A609</accession>
<dbReference type="Proteomes" id="UP001197795">
    <property type="component" value="Unassembled WGS sequence"/>
</dbReference>
<protein>
    <submittedName>
        <fullName evidence="3">Helix-turn-helix transcriptional regulator</fullName>
    </submittedName>
</protein>
<dbReference type="GO" id="GO:0003677">
    <property type="term" value="F:DNA binding"/>
    <property type="evidence" value="ECO:0007669"/>
    <property type="project" value="InterPro"/>
</dbReference>
<comment type="caution">
    <text evidence="3">The sequence shown here is derived from an EMBL/GenBank/DDBJ whole genome shotgun (WGS) entry which is preliminary data.</text>
</comment>
<dbReference type="AlphaFoldDB" id="A0AAE3A609"/>